<name>A0A9P5EB17_9HYPO</name>
<proteinExistence type="predicted"/>
<evidence type="ECO:0000313" key="2">
    <source>
        <dbReference type="EMBL" id="KAF4494002.1"/>
    </source>
</evidence>
<reference evidence="2" key="1">
    <citation type="submission" date="2020-01" db="EMBL/GenBank/DDBJ databases">
        <title>Identification and distribution of gene clusters putatively required for synthesis of sphingolipid metabolism inhibitors in phylogenetically diverse species of the filamentous fungus Fusarium.</title>
        <authorList>
            <person name="Kim H.-S."/>
            <person name="Busman M."/>
            <person name="Brown D.W."/>
            <person name="Divon H."/>
            <person name="Uhlig S."/>
            <person name="Proctor R.H."/>
        </authorList>
    </citation>
    <scope>NUCLEOTIDE SEQUENCE</scope>
    <source>
        <strain evidence="2">NRRL 31653</strain>
    </source>
</reference>
<comment type="caution">
    <text evidence="2">The sequence shown here is derived from an EMBL/GenBank/DDBJ whole genome shotgun (WGS) entry which is preliminary data.</text>
</comment>
<evidence type="ECO:0000313" key="3">
    <source>
        <dbReference type="Proteomes" id="UP000737391"/>
    </source>
</evidence>
<feature type="compositionally biased region" description="Low complexity" evidence="1">
    <location>
        <begin position="372"/>
        <end position="384"/>
    </location>
</feature>
<protein>
    <submittedName>
        <fullName evidence="2">Uncharacterized protein</fullName>
    </submittedName>
</protein>
<keyword evidence="3" id="KW-1185">Reference proteome</keyword>
<dbReference type="OrthoDB" id="5207085at2759"/>
<gene>
    <name evidence="2" type="ORF">FAGAP_9890</name>
</gene>
<sequence length="439" mass="50409">MGSGKGGSSWVSKNSSSKSLPECYEKKCHHPVAKFLSSQEYSIHCDKHACKFGAGCRDSKRSRAKFCAHHSMCAMPNCGTKVLDVEGGGFLYSNIGHKKWFCRDHSCKVKVKDRQCYEPRHENSQYCEEHSKEFQCKMPKCDSDRDGSERYCKKHHCEVDNCHRRILKLPDDEMDGRDKKRCYQHQRCEASRECKSYSLWDSKKIPTKLCANHFKCQFLHGCNGFAQGDSRFCTDHECDQSGCLQPRDAHNSLTMRWCHMHLCSAPGCPDFANGHGHAYPQKCFRHTCQRGDCAEIVQDSNPNSRFCQTHACADSACTNESTIPGGYCFAHACITPGCRAPQERGSPFPGLCTRHVEEIIEQQQQHYHHTATRSGTTSRSGSRTSSHDSRRIPRSFRHQHYHYPTYQAPVQASEADRRYESYDNLDDHYQRMPRSRWYD</sequence>
<accession>A0A9P5EB17</accession>
<feature type="region of interest" description="Disordered" evidence="1">
    <location>
        <begin position="363"/>
        <end position="414"/>
    </location>
</feature>
<evidence type="ECO:0000256" key="1">
    <source>
        <dbReference type="SAM" id="MobiDB-lite"/>
    </source>
</evidence>
<dbReference type="EMBL" id="LUFC02000824">
    <property type="protein sequence ID" value="KAF4494002.1"/>
    <property type="molecule type" value="Genomic_DNA"/>
</dbReference>
<dbReference type="AlphaFoldDB" id="A0A9P5EB17"/>
<organism evidence="2 3">
    <name type="scientific">Fusarium agapanthi</name>
    <dbReference type="NCBI Taxonomy" id="1803897"/>
    <lineage>
        <taxon>Eukaryota</taxon>
        <taxon>Fungi</taxon>
        <taxon>Dikarya</taxon>
        <taxon>Ascomycota</taxon>
        <taxon>Pezizomycotina</taxon>
        <taxon>Sordariomycetes</taxon>
        <taxon>Hypocreomycetidae</taxon>
        <taxon>Hypocreales</taxon>
        <taxon>Nectriaceae</taxon>
        <taxon>Fusarium</taxon>
        <taxon>Fusarium fujikuroi species complex</taxon>
    </lineage>
</organism>
<feature type="compositionally biased region" description="Basic residues" evidence="1">
    <location>
        <begin position="392"/>
        <end position="401"/>
    </location>
</feature>
<dbReference type="Proteomes" id="UP000737391">
    <property type="component" value="Unassembled WGS sequence"/>
</dbReference>